<dbReference type="RefSeq" id="WP_183962239.1">
    <property type="nucleotide sequence ID" value="NZ_JACHHP010000007.1"/>
</dbReference>
<accession>A0A7W8D8A1</accession>
<dbReference type="Gene3D" id="1.10.472.150">
    <property type="entry name" value="Glucose-regulated metallo-peptidase M90, N-terminal domain"/>
    <property type="match status" value="1"/>
</dbReference>
<dbReference type="GO" id="GO:0004177">
    <property type="term" value="F:aminopeptidase activity"/>
    <property type="evidence" value="ECO:0007669"/>
    <property type="project" value="TreeGrafter"/>
</dbReference>
<gene>
    <name evidence="1" type="ORF">HNQ52_003267</name>
</gene>
<protein>
    <recommendedName>
        <fullName evidence="3">Zinc-dependent peptidase</fullName>
    </recommendedName>
</protein>
<keyword evidence="2" id="KW-1185">Reference proteome</keyword>
<dbReference type="AlphaFoldDB" id="A0A7W8D8A1"/>
<dbReference type="EMBL" id="JACHHP010000007">
    <property type="protein sequence ID" value="MBB5209695.1"/>
    <property type="molecule type" value="Genomic_DNA"/>
</dbReference>
<dbReference type="Proteomes" id="UP000521199">
    <property type="component" value="Unassembled WGS sequence"/>
</dbReference>
<dbReference type="InterPro" id="IPR024079">
    <property type="entry name" value="MetalloPept_cat_dom_sf"/>
</dbReference>
<evidence type="ECO:0000313" key="2">
    <source>
        <dbReference type="Proteomes" id="UP000521199"/>
    </source>
</evidence>
<comment type="caution">
    <text evidence="1">The sequence shown here is derived from an EMBL/GenBank/DDBJ whole genome shotgun (WGS) entry which is preliminary data.</text>
</comment>
<dbReference type="SUPFAM" id="SSF55486">
    <property type="entry name" value="Metalloproteases ('zincins'), catalytic domain"/>
    <property type="match status" value="1"/>
</dbReference>
<dbReference type="PANTHER" id="PTHR30164:SF2">
    <property type="entry name" value="PROTEIN MTFA"/>
    <property type="match status" value="1"/>
</dbReference>
<evidence type="ECO:0008006" key="3">
    <source>
        <dbReference type="Google" id="ProtNLM"/>
    </source>
</evidence>
<name>A0A7W8D8A1_9GAMM</name>
<evidence type="ECO:0000313" key="1">
    <source>
        <dbReference type="EMBL" id="MBB5209695.1"/>
    </source>
</evidence>
<reference evidence="1 2" key="1">
    <citation type="submission" date="2020-08" db="EMBL/GenBank/DDBJ databases">
        <title>Genomic Encyclopedia of Type Strains, Phase IV (KMG-IV): sequencing the most valuable type-strain genomes for metagenomic binning, comparative biology and taxonomic classification.</title>
        <authorList>
            <person name="Goeker M."/>
        </authorList>
    </citation>
    <scope>NUCLEOTIDE SEQUENCE [LARGE SCALE GENOMIC DNA]</scope>
    <source>
        <strain evidence="1 2">DSM 24163</strain>
    </source>
</reference>
<dbReference type="InterPro" id="IPR042252">
    <property type="entry name" value="MtfA_N"/>
</dbReference>
<sequence length="253" mass="28549">MKRWLRRLGGLRTSPLRIDDASWHRLLQRVTGARELPQEQQVRLRDFAGRFLADKAISAAADLELDDDRRLLLAVSCCLPVLHLGYDWLDGWHELIVYPGEFGVRRRDIDEDTGVLSEWDDELVGEAWDRGPLILSWADVVADLDEPTAGYHVVAHEIAHKLDALDGHMDGTPPLPDAARRRAWIAAFQHAYDAVRADVDAGREPVIDPYAAEAPDEFFAVTTEYHFTDASYLREVLPDVARELALFYGEAPA</sequence>
<dbReference type="Pfam" id="PF06167">
    <property type="entry name" value="Peptidase_M90"/>
    <property type="match status" value="1"/>
</dbReference>
<dbReference type="GO" id="GO:0008237">
    <property type="term" value="F:metallopeptidase activity"/>
    <property type="evidence" value="ECO:0007669"/>
    <property type="project" value="InterPro"/>
</dbReference>
<organism evidence="1 2">
    <name type="scientific">Chiayiivirga flava</name>
    <dbReference type="NCBI Taxonomy" id="659595"/>
    <lineage>
        <taxon>Bacteria</taxon>
        <taxon>Pseudomonadati</taxon>
        <taxon>Pseudomonadota</taxon>
        <taxon>Gammaproteobacteria</taxon>
        <taxon>Lysobacterales</taxon>
        <taxon>Lysobacteraceae</taxon>
        <taxon>Chiayiivirga</taxon>
    </lineage>
</organism>
<dbReference type="PANTHER" id="PTHR30164">
    <property type="entry name" value="MTFA PEPTIDASE"/>
    <property type="match status" value="1"/>
</dbReference>
<dbReference type="CDD" id="cd20169">
    <property type="entry name" value="Peptidase_M90_mtfA"/>
    <property type="match status" value="1"/>
</dbReference>
<dbReference type="Gene3D" id="3.40.390.10">
    <property type="entry name" value="Collagenase (Catalytic Domain)"/>
    <property type="match status" value="1"/>
</dbReference>
<proteinExistence type="predicted"/>
<dbReference type="GO" id="GO:0005829">
    <property type="term" value="C:cytosol"/>
    <property type="evidence" value="ECO:0007669"/>
    <property type="project" value="TreeGrafter"/>
</dbReference>
<dbReference type="InterPro" id="IPR010384">
    <property type="entry name" value="MtfA_fam"/>
</dbReference>